<dbReference type="Proteomes" id="UP000000439">
    <property type="component" value="Chromosome"/>
</dbReference>
<feature type="region of interest" description="Disordered" evidence="1">
    <location>
        <begin position="1"/>
        <end position="75"/>
    </location>
</feature>
<evidence type="ECO:0000256" key="1">
    <source>
        <dbReference type="SAM" id="MobiDB-lite"/>
    </source>
</evidence>
<protein>
    <submittedName>
        <fullName evidence="2">Uncharacterized protein</fullName>
    </submittedName>
</protein>
<dbReference type="AlphaFoldDB" id="Q8G675"/>
<name>Q8G675_BIFLO</name>
<dbReference type="HOGENOM" id="CLU_1755295_0_0_11"/>
<gene>
    <name evidence="2" type="ordered locus">BL0773</name>
</gene>
<evidence type="ECO:0000313" key="3">
    <source>
        <dbReference type="Proteomes" id="UP000000439"/>
    </source>
</evidence>
<proteinExistence type="predicted"/>
<organism evidence="2 3">
    <name type="scientific">Bifidobacterium longum (strain NCC 2705)</name>
    <dbReference type="NCBI Taxonomy" id="206672"/>
    <lineage>
        <taxon>Bacteria</taxon>
        <taxon>Bacillati</taxon>
        <taxon>Actinomycetota</taxon>
        <taxon>Actinomycetes</taxon>
        <taxon>Bifidobacteriales</taxon>
        <taxon>Bifidobacteriaceae</taxon>
        <taxon>Bifidobacterium</taxon>
    </lineage>
</organism>
<evidence type="ECO:0000313" key="2">
    <source>
        <dbReference type="EMBL" id="AAN24588.1"/>
    </source>
</evidence>
<dbReference type="EnsemblBacteria" id="AAN24588">
    <property type="protein sequence ID" value="AAN24588"/>
    <property type="gene ID" value="BL0773"/>
</dbReference>
<dbReference type="EMBL" id="AE014295">
    <property type="protein sequence ID" value="AAN24588.1"/>
    <property type="molecule type" value="Genomic_DNA"/>
</dbReference>
<keyword evidence="3" id="KW-1185">Reference proteome</keyword>
<dbReference type="KEGG" id="blo:BL0773"/>
<reference evidence="2 3" key="1">
    <citation type="journal article" date="2002" name="Proc. Natl. Acad. Sci. U.S.A.">
        <title>The genome sequence of Bifidobacterium longum reflects its adaptation to the human gastrointestinal tract.</title>
        <authorList>
            <person name="Schell M.A."/>
            <person name="Karmirantzou M."/>
            <person name="Snel B."/>
            <person name="Vilanova D."/>
            <person name="Berger B."/>
            <person name="Pessi G."/>
            <person name="Zwahlen M.C."/>
            <person name="Desiere F."/>
            <person name="Bork P."/>
            <person name="Delley M."/>
            <person name="Pridmore R.D."/>
            <person name="Arigoni F."/>
        </authorList>
    </citation>
    <scope>NUCLEOTIDE SEQUENCE [LARGE SCALE GENOMIC DNA]</scope>
    <source>
        <strain evidence="3">NCC 2705</strain>
    </source>
</reference>
<feature type="compositionally biased region" description="Basic residues" evidence="1">
    <location>
        <begin position="39"/>
        <end position="59"/>
    </location>
</feature>
<accession>Q8G675</accession>
<sequence length="148" mass="16782">MENPCPGHAEPGGHRHVQPGRQGRRCDVRRPIGGGGPVRQRRQQGRRPRTVDYRRHRSHTDRSSAQTAAIPGTATTRMVRLKGRMGNKQCHDSPHPSAAFVPAYRYMTIRRLQPAGARRECEVIVRLLREAAQCRIQSSCSSLLWMRD</sequence>